<dbReference type="Gene3D" id="2.160.20.80">
    <property type="entry name" value="E3 ubiquitin-protein ligase SopA"/>
    <property type="match status" value="3"/>
</dbReference>
<feature type="transmembrane region" description="Helical" evidence="1">
    <location>
        <begin position="119"/>
        <end position="142"/>
    </location>
</feature>
<dbReference type="AlphaFoldDB" id="A8YCW5"/>
<dbReference type="PANTHER" id="PTHR14136:SF17">
    <property type="entry name" value="BTB_POZ DOMAIN-CONTAINING PROTEIN KCTD9"/>
    <property type="match status" value="1"/>
</dbReference>
<keyword evidence="1" id="KW-1133">Transmembrane helix</keyword>
<dbReference type="InterPro" id="IPR001646">
    <property type="entry name" value="5peptide_repeat"/>
</dbReference>
<dbReference type="EMBL" id="AM778917">
    <property type="protein sequence ID" value="CAO89292.1"/>
    <property type="molecule type" value="Genomic_DNA"/>
</dbReference>
<reference evidence="2" key="1">
    <citation type="submission" date="2007-08" db="EMBL/GenBank/DDBJ databases">
        <authorList>
            <person name="Frangeul L."/>
        </authorList>
    </citation>
    <scope>NUCLEOTIDE SEQUENCE</scope>
    <source>
        <strain evidence="2">PCC 7806</strain>
    </source>
</reference>
<dbReference type="SUPFAM" id="SSF141571">
    <property type="entry name" value="Pentapeptide repeat-like"/>
    <property type="match status" value="1"/>
</dbReference>
<evidence type="ECO:0000313" key="2">
    <source>
        <dbReference type="EMBL" id="CAO89292.1"/>
    </source>
</evidence>
<name>A8YCW5_MICA7</name>
<organism evidence="2">
    <name type="scientific">Microcystis aeruginosa (strain PCC 7806)</name>
    <dbReference type="NCBI Taxonomy" id="267872"/>
    <lineage>
        <taxon>Bacteria</taxon>
        <taxon>Bacillati</taxon>
        <taxon>Cyanobacteriota</taxon>
        <taxon>Cyanophyceae</taxon>
        <taxon>Oscillatoriophycideae</taxon>
        <taxon>Chroococcales</taxon>
        <taxon>Microcystaceae</taxon>
        <taxon>Microcystis</taxon>
    </lineage>
</organism>
<gene>
    <name evidence="2" type="ORF">IPF_2767</name>
</gene>
<protein>
    <submittedName>
        <fullName evidence="2">Genome sequencing data, contig C287</fullName>
    </submittedName>
</protein>
<dbReference type="PANTHER" id="PTHR14136">
    <property type="entry name" value="BTB_POZ DOMAIN-CONTAINING PROTEIN KCTD9"/>
    <property type="match status" value="1"/>
</dbReference>
<feature type="transmembrane region" description="Helical" evidence="1">
    <location>
        <begin position="192"/>
        <end position="220"/>
    </location>
</feature>
<dbReference type="Pfam" id="PF00805">
    <property type="entry name" value="Pentapeptide"/>
    <property type="match status" value="3"/>
</dbReference>
<feature type="transmembrane region" description="Helical" evidence="1">
    <location>
        <begin position="226"/>
        <end position="248"/>
    </location>
</feature>
<keyword evidence="1" id="KW-0472">Membrane</keyword>
<proteinExistence type="predicted"/>
<feature type="transmembrane region" description="Helical" evidence="1">
    <location>
        <begin position="154"/>
        <end position="171"/>
    </location>
</feature>
<keyword evidence="1" id="KW-0812">Transmembrane</keyword>
<evidence type="ECO:0000256" key="1">
    <source>
        <dbReference type="SAM" id="Phobius"/>
    </source>
</evidence>
<dbReference type="InterPro" id="IPR051082">
    <property type="entry name" value="Pentapeptide-BTB/POZ_domain"/>
</dbReference>
<feature type="transmembrane region" description="Helical" evidence="1">
    <location>
        <begin position="20"/>
        <end position="36"/>
    </location>
</feature>
<accession>A8YCW5</accession>
<sequence length="450" mass="49534">MNQPYPYQGGIKGGSKTKSIFNLIITTYLVVMNYINQSSKKQTSVISMKASEVLDLYAKGKRNFKGVKLKGQCFRGQNLSGANFSQADLRGTNFQGAILEGTKFTEARAGLLKRGRLQLILISWLIAAFCGFVWGLAGYYLALMLVTNVSQFKIIGAVIITILSLIYVRFYRQRVGGLPLVLSLISGQSTSFILAIFISLILTLLTVIILAFQGALAGIAVMNGTFSIALIVGVCGTLFTAYLAWLSLEESRETITKSIAIAFLASQGTNFCGANLKEADFTGAQLKATDLRAKDLTRTRFYLVSGIERARWEKTILAEVAMRNLLVTGQGENKAYIGYNFRGLNLYGFNFKNANLTRANLSEANLAYANLEGANLAHSNVMRANLQAATLTGACIEAWKIAENTNLEGVDCDYIYLVESDQERRPKQGEFGEGEFQQLALEQRKLYIDE</sequence>